<evidence type="ECO:0000313" key="2">
    <source>
        <dbReference type="Proteomes" id="UP000179284"/>
    </source>
</evidence>
<dbReference type="AlphaFoldDB" id="A0A1D9P456"/>
<accession>A0A1D9P456</accession>
<dbReference type="Proteomes" id="UP000179284">
    <property type="component" value="Chromosome I"/>
</dbReference>
<dbReference type="KEGG" id="bhu:bhn_I2345"/>
<name>A0A1D9P456_9FIRM</name>
<organism evidence="1 2">
    <name type="scientific">Butyrivibrio hungatei</name>
    <dbReference type="NCBI Taxonomy" id="185008"/>
    <lineage>
        <taxon>Bacteria</taxon>
        <taxon>Bacillati</taxon>
        <taxon>Bacillota</taxon>
        <taxon>Clostridia</taxon>
        <taxon>Lachnospirales</taxon>
        <taxon>Lachnospiraceae</taxon>
        <taxon>Butyrivibrio</taxon>
    </lineage>
</organism>
<evidence type="ECO:0000313" key="1">
    <source>
        <dbReference type="EMBL" id="AOZ97378.1"/>
    </source>
</evidence>
<gene>
    <name evidence="1" type="ORF">bhn_I2345</name>
</gene>
<dbReference type="OrthoDB" id="2053406at2"/>
<dbReference type="EMBL" id="CP017831">
    <property type="protein sequence ID" value="AOZ97378.1"/>
    <property type="molecule type" value="Genomic_DNA"/>
</dbReference>
<reference evidence="2" key="1">
    <citation type="submission" date="2016-10" db="EMBL/GenBank/DDBJ databases">
        <title>The complete genome sequence of the rumen bacterium Butyrivibrio hungatei MB2003.</title>
        <authorList>
            <person name="Palevich N."/>
            <person name="Kelly W.J."/>
            <person name="Leahy S.C."/>
            <person name="Altermann E."/>
            <person name="Rakonjac J."/>
            <person name="Attwood G.T."/>
        </authorList>
    </citation>
    <scope>NUCLEOTIDE SEQUENCE [LARGE SCALE GENOMIC DNA]</scope>
    <source>
        <strain evidence="2">MB2003</strain>
    </source>
</reference>
<protein>
    <submittedName>
        <fullName evidence="1">Uncharacterized protein</fullName>
    </submittedName>
</protein>
<proteinExistence type="predicted"/>
<sequence length="95" mass="10127">MGLSVGGIGTTYGMSFVQPLNYSIKNNSDVSDAFKETGLKGEIENVPPVIYPNAQKANKMYNEVAEKFQGMTVGYGSDSVGLSYGMEGNSVDLFA</sequence>
<keyword evidence="2" id="KW-1185">Reference proteome</keyword>
<dbReference type="RefSeq" id="WP_071176988.1">
    <property type="nucleotide sequence ID" value="NZ_CP017831.1"/>
</dbReference>